<dbReference type="InterPro" id="IPR045875">
    <property type="entry name" value="NTF2"/>
</dbReference>
<keyword evidence="1" id="KW-0539">Nucleus</keyword>
<dbReference type="InterPro" id="IPR032710">
    <property type="entry name" value="NTF2-like_dom_sf"/>
</dbReference>
<dbReference type="Gene3D" id="3.10.450.50">
    <property type="match status" value="1"/>
</dbReference>
<dbReference type="PANTHER" id="PTHR12612">
    <property type="entry name" value="NUCLEAR TRANSPORT FACTOR 2"/>
    <property type="match status" value="1"/>
</dbReference>
<sequence>MAAPADAEAVGSAFITYYYQLFEANRPALATLYQDASMLTFEGQKFMGTQAIMGKLSLLQFGACKIHLSSKDFQPSVSGGILVFVTGNIQLENEAALLKFSQVFHLMPFSNSFVVTNDMFRLNYA</sequence>
<reference evidence="3" key="1">
    <citation type="submission" date="2017-08" db="EMBL/GenBank/DDBJ databases">
        <authorList>
            <person name="Polle J.E."/>
            <person name="Barry K."/>
            <person name="Cushman J."/>
            <person name="Schmutz J."/>
            <person name="Tran D."/>
            <person name="Hathwaick L.T."/>
            <person name="Yim W.C."/>
            <person name="Jenkins J."/>
            <person name="Mckie-Krisberg Z.M."/>
            <person name="Prochnik S."/>
            <person name="Lindquist E."/>
            <person name="Dockter R.B."/>
            <person name="Adam C."/>
            <person name="Molina H."/>
            <person name="Bunkerborg J."/>
            <person name="Jin E."/>
            <person name="Buchheim M."/>
            <person name="Magnuson J."/>
        </authorList>
    </citation>
    <scope>NUCLEOTIDE SEQUENCE</scope>
    <source>
        <strain evidence="3">CCAP 19/18</strain>
    </source>
</reference>
<protein>
    <recommendedName>
        <fullName evidence="2">NTF2 domain-containing protein</fullName>
    </recommendedName>
</protein>
<feature type="domain" description="NTF2" evidence="2">
    <location>
        <begin position="10"/>
        <end position="122"/>
    </location>
</feature>
<dbReference type="EMBL" id="MU069592">
    <property type="protein sequence ID" value="KAF5838072.1"/>
    <property type="molecule type" value="Genomic_DNA"/>
</dbReference>
<keyword evidence="4" id="KW-1185">Reference proteome</keyword>
<evidence type="ECO:0000259" key="2">
    <source>
        <dbReference type="PROSITE" id="PS50177"/>
    </source>
</evidence>
<dbReference type="SUPFAM" id="SSF54427">
    <property type="entry name" value="NTF2-like"/>
    <property type="match status" value="1"/>
</dbReference>
<evidence type="ECO:0000313" key="3">
    <source>
        <dbReference type="EMBL" id="KAF5838072.1"/>
    </source>
</evidence>
<organism evidence="3 4">
    <name type="scientific">Dunaliella salina</name>
    <name type="common">Green alga</name>
    <name type="synonym">Protococcus salinus</name>
    <dbReference type="NCBI Taxonomy" id="3046"/>
    <lineage>
        <taxon>Eukaryota</taxon>
        <taxon>Viridiplantae</taxon>
        <taxon>Chlorophyta</taxon>
        <taxon>core chlorophytes</taxon>
        <taxon>Chlorophyceae</taxon>
        <taxon>CS clade</taxon>
        <taxon>Chlamydomonadales</taxon>
        <taxon>Dunaliellaceae</taxon>
        <taxon>Dunaliella</taxon>
    </lineage>
</organism>
<gene>
    <name evidence="3" type="ORF">DUNSADRAFT_3442</name>
</gene>
<name>A0ABQ7GTY0_DUNSA</name>
<evidence type="ECO:0000256" key="1">
    <source>
        <dbReference type="RuleBase" id="RU369002"/>
    </source>
</evidence>
<accession>A0ABQ7GTY0</accession>
<dbReference type="PROSITE" id="PS50177">
    <property type="entry name" value="NTF2_DOMAIN"/>
    <property type="match status" value="1"/>
</dbReference>
<dbReference type="InterPro" id="IPR018222">
    <property type="entry name" value="Nuclear_transport_factor_2_euk"/>
</dbReference>
<dbReference type="Proteomes" id="UP000815325">
    <property type="component" value="Unassembled WGS sequence"/>
</dbReference>
<proteinExistence type="predicted"/>
<comment type="function">
    <text evidence="1">Has a role in nuclear-cytoplasmic transport of proteins and mRNAs.</text>
</comment>
<dbReference type="CDD" id="cd00780">
    <property type="entry name" value="NTF2"/>
    <property type="match status" value="1"/>
</dbReference>
<comment type="caution">
    <text evidence="3">The sequence shown here is derived from an EMBL/GenBank/DDBJ whole genome shotgun (WGS) entry which is preliminary data.</text>
</comment>
<keyword evidence="1" id="KW-0653">Protein transport</keyword>
<keyword evidence="1" id="KW-0813">Transport</keyword>
<dbReference type="Pfam" id="PF02136">
    <property type="entry name" value="NTF2"/>
    <property type="match status" value="1"/>
</dbReference>
<evidence type="ECO:0000313" key="4">
    <source>
        <dbReference type="Proteomes" id="UP000815325"/>
    </source>
</evidence>
<keyword evidence="1" id="KW-0963">Cytoplasm</keyword>
<dbReference type="InterPro" id="IPR002075">
    <property type="entry name" value="NTF2_dom"/>
</dbReference>
<comment type="subcellular location">
    <subcellularLocation>
        <location evidence="1">Cytoplasm</location>
    </subcellularLocation>
    <subcellularLocation>
        <location evidence="1">Nucleus</location>
    </subcellularLocation>
</comment>